<dbReference type="Proteomes" id="UP000006352">
    <property type="component" value="Unassembled WGS sequence"/>
</dbReference>
<keyword evidence="5 6" id="KW-0040">ANK repeat</keyword>
<dbReference type="HOGENOM" id="CLU_034220_0_0_1"/>
<dbReference type="SUPFAM" id="SSF48403">
    <property type="entry name" value="Ankyrin repeat"/>
    <property type="match status" value="1"/>
</dbReference>
<keyword evidence="2" id="KW-0677">Repeat</keyword>
<dbReference type="Gene3D" id="6.10.140.2220">
    <property type="match status" value="1"/>
</dbReference>
<dbReference type="Pfam" id="PF00023">
    <property type="entry name" value="Ank"/>
    <property type="match status" value="1"/>
</dbReference>
<feature type="domain" description="MYND-type" evidence="8">
    <location>
        <begin position="446"/>
        <end position="488"/>
    </location>
</feature>
<gene>
    <name evidence="9" type="ORF">FIBRA_06436</name>
</gene>
<protein>
    <recommendedName>
        <fullName evidence="8">MYND-type domain-containing protein</fullName>
    </recommendedName>
</protein>
<accession>J4HZ39</accession>
<dbReference type="PROSITE" id="PS50865">
    <property type="entry name" value="ZF_MYND_2"/>
    <property type="match status" value="1"/>
</dbReference>
<feature type="repeat" description="ANK" evidence="6">
    <location>
        <begin position="190"/>
        <end position="222"/>
    </location>
</feature>
<name>J4HZ39_9APHY</name>
<dbReference type="InterPro" id="IPR002110">
    <property type="entry name" value="Ankyrin_rpt"/>
</dbReference>
<dbReference type="RefSeq" id="XP_012183550.1">
    <property type="nucleotide sequence ID" value="XM_012328160.1"/>
</dbReference>
<dbReference type="STRING" id="599839.J4HZ39"/>
<dbReference type="InterPro" id="IPR002893">
    <property type="entry name" value="Znf_MYND"/>
</dbReference>
<dbReference type="InterPro" id="IPR036770">
    <property type="entry name" value="Ankyrin_rpt-contain_sf"/>
</dbReference>
<dbReference type="EMBL" id="HE797146">
    <property type="protein sequence ID" value="CCM04267.1"/>
    <property type="molecule type" value="Genomic_DNA"/>
</dbReference>
<evidence type="ECO:0000256" key="3">
    <source>
        <dbReference type="ARBA" id="ARBA00022771"/>
    </source>
</evidence>
<evidence type="ECO:0000259" key="8">
    <source>
        <dbReference type="PROSITE" id="PS50865"/>
    </source>
</evidence>
<dbReference type="PROSITE" id="PS50088">
    <property type="entry name" value="ANK_REPEAT"/>
    <property type="match status" value="1"/>
</dbReference>
<keyword evidence="10" id="KW-1185">Reference proteome</keyword>
<dbReference type="Gene3D" id="1.25.40.20">
    <property type="entry name" value="Ankyrin repeat-containing domain"/>
    <property type="match status" value="1"/>
</dbReference>
<dbReference type="GO" id="GO:0008270">
    <property type="term" value="F:zinc ion binding"/>
    <property type="evidence" value="ECO:0007669"/>
    <property type="project" value="UniProtKB-KW"/>
</dbReference>
<dbReference type="SUPFAM" id="SSF144232">
    <property type="entry name" value="HIT/MYND zinc finger-like"/>
    <property type="match status" value="1"/>
</dbReference>
<evidence type="ECO:0000256" key="1">
    <source>
        <dbReference type="ARBA" id="ARBA00022723"/>
    </source>
</evidence>
<proteinExistence type="predicted"/>
<keyword evidence="4" id="KW-0862">Zinc</keyword>
<dbReference type="GeneID" id="24099178"/>
<evidence type="ECO:0000256" key="5">
    <source>
        <dbReference type="ARBA" id="ARBA00023043"/>
    </source>
</evidence>
<dbReference type="OrthoDB" id="194358at2759"/>
<evidence type="ECO:0000313" key="10">
    <source>
        <dbReference type="Proteomes" id="UP000006352"/>
    </source>
</evidence>
<keyword evidence="3 7" id="KW-0863">Zinc-finger</keyword>
<keyword evidence="1" id="KW-0479">Metal-binding</keyword>
<dbReference type="Pfam" id="PF01753">
    <property type="entry name" value="zf-MYND"/>
    <property type="match status" value="1"/>
</dbReference>
<dbReference type="PANTHER" id="PTHR24171">
    <property type="entry name" value="ANKYRIN REPEAT DOMAIN-CONTAINING PROTEIN 39-RELATED"/>
    <property type="match status" value="1"/>
</dbReference>
<evidence type="ECO:0000256" key="6">
    <source>
        <dbReference type="PROSITE-ProRule" id="PRU00023"/>
    </source>
</evidence>
<evidence type="ECO:0000256" key="2">
    <source>
        <dbReference type="ARBA" id="ARBA00022737"/>
    </source>
</evidence>
<dbReference type="SMART" id="SM00248">
    <property type="entry name" value="ANK"/>
    <property type="match status" value="2"/>
</dbReference>
<organism evidence="9 10">
    <name type="scientific">Fibroporia radiculosa</name>
    <dbReference type="NCBI Taxonomy" id="599839"/>
    <lineage>
        <taxon>Eukaryota</taxon>
        <taxon>Fungi</taxon>
        <taxon>Dikarya</taxon>
        <taxon>Basidiomycota</taxon>
        <taxon>Agaricomycotina</taxon>
        <taxon>Agaricomycetes</taxon>
        <taxon>Polyporales</taxon>
        <taxon>Fibroporiaceae</taxon>
        <taxon>Fibroporia</taxon>
    </lineage>
</organism>
<reference evidence="9 10" key="1">
    <citation type="journal article" date="2012" name="Appl. Environ. Microbiol.">
        <title>Short-read sequencing for genomic analysis of the brown rot fungus Fibroporia radiculosa.</title>
        <authorList>
            <person name="Tang J.D."/>
            <person name="Perkins A.D."/>
            <person name="Sonstegard T.S."/>
            <person name="Schroeder S.G."/>
            <person name="Burgess S.C."/>
            <person name="Diehl S.V."/>
        </authorList>
    </citation>
    <scope>NUCLEOTIDE SEQUENCE [LARGE SCALE GENOMIC DNA]</scope>
    <source>
        <strain evidence="9 10">TFFH 294</strain>
    </source>
</reference>
<dbReference type="PANTHER" id="PTHR24171:SF9">
    <property type="entry name" value="ANKYRIN REPEAT DOMAIN-CONTAINING PROTEIN 39"/>
    <property type="match status" value="1"/>
</dbReference>
<dbReference type="PROSITE" id="PS50297">
    <property type="entry name" value="ANK_REP_REGION"/>
    <property type="match status" value="1"/>
</dbReference>
<evidence type="ECO:0000256" key="7">
    <source>
        <dbReference type="PROSITE-ProRule" id="PRU00134"/>
    </source>
</evidence>
<evidence type="ECO:0000313" key="9">
    <source>
        <dbReference type="EMBL" id="CCM04267.1"/>
    </source>
</evidence>
<dbReference type="InParanoid" id="J4HZ39"/>
<evidence type="ECO:0000256" key="4">
    <source>
        <dbReference type="ARBA" id="ARBA00022833"/>
    </source>
</evidence>
<dbReference type="AlphaFoldDB" id="J4HZ39"/>
<sequence>MPLQADGTAIVHPTLPKSLLQKLRADPRTLADNSIIFTEQFAPYRIAVLGHGTSPEVAVVDPADSRTVETLGIDPVAFSRVATMLDRTFSADDKKTWLHWAATRADLHLAYEAIRLGVGVNYRDQAGSTPLSTVCTQIAHNVALIGRLPPEDFILYSTPALSMPNFLWRLTRIAILLIEQRADVQACNSGGETPLVLACRAKNFDLIECLLQHGADPSILTSSQLKQNFPDSSDLRKYHVLVRTKASSKRPPQPCPCWSGKLLADCHAAGPQPYPSYYLCRCGTNKTYAKCCAKRSINITEEWQASEQYLLSRTSIRTSGFSIDPDLLDTFSDFVDFMKKSTDQDRALDAELGLACLRQKMNILNDLIRTGRGSPAFLFAARDLQFIALPFGDTSPRARRQDLMDTWNAAVDKYIASTSAGAKRVEIEREAKVGVDGGPLFKYCQGVGCGQVEDVAGVKLKCCGQCRRTFYCSATCQVAAWSTHKYSCKSEHGLLSDHQMLPTQKLYIEEMRRVSGECMRRIREMGDFNEALKGSLMDAGGVILLMRNTLDTWRVRPGDRTDHESRTFPRGYFEWVNTEG</sequence>